<accession>A0A7K1SGB2</accession>
<comment type="caution">
    <text evidence="1">The sequence shown here is derived from an EMBL/GenBank/DDBJ whole genome shotgun (WGS) entry which is preliminary data.</text>
</comment>
<reference evidence="1 2" key="1">
    <citation type="submission" date="2019-12" db="EMBL/GenBank/DDBJ databases">
        <title>Spirosoma sp. HMF4905 genome sequencing and assembly.</title>
        <authorList>
            <person name="Kang H."/>
            <person name="Cha I."/>
            <person name="Kim H."/>
            <person name="Joh K."/>
        </authorList>
    </citation>
    <scope>NUCLEOTIDE SEQUENCE [LARGE SCALE GENOMIC DNA]</scope>
    <source>
        <strain evidence="1 2">HMF4905</strain>
    </source>
</reference>
<gene>
    <name evidence="1" type="ORF">GO755_22650</name>
</gene>
<dbReference type="RefSeq" id="WP_157587560.1">
    <property type="nucleotide sequence ID" value="NZ_WPIN01000008.1"/>
</dbReference>
<organism evidence="1 2">
    <name type="scientific">Spirosoma arboris</name>
    <dbReference type="NCBI Taxonomy" id="2682092"/>
    <lineage>
        <taxon>Bacteria</taxon>
        <taxon>Pseudomonadati</taxon>
        <taxon>Bacteroidota</taxon>
        <taxon>Cytophagia</taxon>
        <taxon>Cytophagales</taxon>
        <taxon>Cytophagaceae</taxon>
        <taxon>Spirosoma</taxon>
    </lineage>
</organism>
<proteinExistence type="predicted"/>
<evidence type="ECO:0000313" key="1">
    <source>
        <dbReference type="EMBL" id="MVM32857.1"/>
    </source>
</evidence>
<evidence type="ECO:0000313" key="2">
    <source>
        <dbReference type="Proteomes" id="UP000436006"/>
    </source>
</evidence>
<sequence>MTTASLQKLDSLLSSMVGKRYIIKSQLHQVVRYHFDDDKLTLVTDKKSFVVDVQNSLKLLESFSKTDQTHE</sequence>
<dbReference type="AlphaFoldDB" id="A0A7K1SGB2"/>
<name>A0A7K1SGB2_9BACT</name>
<dbReference type="EMBL" id="WPIN01000008">
    <property type="protein sequence ID" value="MVM32857.1"/>
    <property type="molecule type" value="Genomic_DNA"/>
</dbReference>
<keyword evidence="2" id="KW-1185">Reference proteome</keyword>
<protein>
    <submittedName>
        <fullName evidence="1">Uncharacterized protein</fullName>
    </submittedName>
</protein>
<dbReference type="Proteomes" id="UP000436006">
    <property type="component" value="Unassembled WGS sequence"/>
</dbReference>